<keyword evidence="2" id="KW-1185">Reference proteome</keyword>
<sequence>MTSVKSHDRQMSLEYLHRYNVVDYRTLRAVGMTHAAIASAVNCCMLKLTRGIYSIIRVCNLKKHRSAMVLINDEDWIEYFRSTTAASRSGDHRFGEHLARLGIVHYRHFRTEDAVSGVSAAILHELPLFKPELEQIIVSNPTAYSSSPEVIRRRRRFSAEDLCTVHGVRTFTSVRAGLDLIADKGPADGMAALEGGLRAQVERESGDSKIGMNDPRRMHAIGREIVDRDFVPAAMRLSRGRGRALRILTIISPLSESYAESRTSFALHQMGLHDFTQQWNVGYDGSLLARLDFLHRPTNTVLAFDGGQKYADFGGERLKHEGRQQNELMNMGFRIVHLQFRDVTNLNRFEMKVFGQAPQLLEFRGKPTLG</sequence>
<name>A0A1H1QUK6_9MICO</name>
<reference evidence="2" key="1">
    <citation type="submission" date="2016-10" db="EMBL/GenBank/DDBJ databases">
        <authorList>
            <person name="Varghese N."/>
            <person name="Submissions S."/>
        </authorList>
    </citation>
    <scope>NUCLEOTIDE SEQUENCE [LARGE SCALE GENOMIC DNA]</scope>
    <source>
        <strain evidence="2">DSM 23676</strain>
    </source>
</reference>
<gene>
    <name evidence="1" type="ORF">SAMN04489752_1345</name>
</gene>
<dbReference type="EMBL" id="LT629766">
    <property type="protein sequence ID" value="SDS27055.1"/>
    <property type="molecule type" value="Genomic_DNA"/>
</dbReference>
<dbReference type="Proteomes" id="UP000199597">
    <property type="component" value="Chromosome I"/>
</dbReference>
<evidence type="ECO:0000313" key="2">
    <source>
        <dbReference type="Proteomes" id="UP000199597"/>
    </source>
</evidence>
<evidence type="ECO:0008006" key="3">
    <source>
        <dbReference type="Google" id="ProtNLM"/>
    </source>
</evidence>
<accession>A0A1H1QUK6</accession>
<evidence type="ECO:0000313" key="1">
    <source>
        <dbReference type="EMBL" id="SDS27055.1"/>
    </source>
</evidence>
<dbReference type="STRING" id="1136497.SAMN04489752_1345"/>
<organism evidence="1 2">
    <name type="scientific">Brevibacterium siliguriense</name>
    <dbReference type="NCBI Taxonomy" id="1136497"/>
    <lineage>
        <taxon>Bacteria</taxon>
        <taxon>Bacillati</taxon>
        <taxon>Actinomycetota</taxon>
        <taxon>Actinomycetes</taxon>
        <taxon>Micrococcales</taxon>
        <taxon>Brevibacteriaceae</taxon>
        <taxon>Brevibacterium</taxon>
    </lineage>
</organism>
<proteinExistence type="predicted"/>
<dbReference type="AlphaFoldDB" id="A0A1H1QUK6"/>
<protein>
    <recommendedName>
        <fullName evidence="3">DUF559 domain-containing protein</fullName>
    </recommendedName>
</protein>